<dbReference type="InterPro" id="IPR003646">
    <property type="entry name" value="SH3-like_bac-type"/>
</dbReference>
<evidence type="ECO:0000256" key="2">
    <source>
        <dbReference type="SAM" id="Phobius"/>
    </source>
</evidence>
<dbReference type="Proteomes" id="UP000187464">
    <property type="component" value="Chromosome I"/>
</dbReference>
<keyword evidence="2" id="KW-0812">Transmembrane</keyword>
<reference evidence="4 5" key="1">
    <citation type="submission" date="2016-08" db="EMBL/GenBank/DDBJ databases">
        <authorList>
            <person name="Seilhamer J.J."/>
        </authorList>
    </citation>
    <scope>NUCLEOTIDE SEQUENCE [LARGE SCALE GENOMIC DNA]</scope>
    <source>
        <strain evidence="4">M3/6</strain>
    </source>
</reference>
<dbReference type="SUPFAM" id="SSF48452">
    <property type="entry name" value="TPR-like"/>
    <property type="match status" value="1"/>
</dbReference>
<protein>
    <submittedName>
        <fullName evidence="4">Putative membrane protein</fullName>
    </submittedName>
</protein>
<dbReference type="STRING" id="1642647.PSM36_3345"/>
<accession>A0A1R3T4I2</accession>
<feature type="transmembrane region" description="Helical" evidence="2">
    <location>
        <begin position="177"/>
        <end position="198"/>
    </location>
</feature>
<evidence type="ECO:0000256" key="1">
    <source>
        <dbReference type="PROSITE-ProRule" id="PRU00339"/>
    </source>
</evidence>
<evidence type="ECO:0000313" key="4">
    <source>
        <dbReference type="EMBL" id="SCD22130.1"/>
    </source>
</evidence>
<organism evidence="4 5">
    <name type="scientific">Proteiniphilum saccharofermentans</name>
    <dbReference type="NCBI Taxonomy" id="1642647"/>
    <lineage>
        <taxon>Bacteria</taxon>
        <taxon>Pseudomonadati</taxon>
        <taxon>Bacteroidota</taxon>
        <taxon>Bacteroidia</taxon>
        <taxon>Bacteroidales</taxon>
        <taxon>Dysgonomonadaceae</taxon>
        <taxon>Proteiniphilum</taxon>
    </lineage>
</organism>
<dbReference type="EMBL" id="LT605205">
    <property type="protein sequence ID" value="SCD22130.1"/>
    <property type="molecule type" value="Genomic_DNA"/>
</dbReference>
<evidence type="ECO:0000313" key="5">
    <source>
        <dbReference type="Proteomes" id="UP000187464"/>
    </source>
</evidence>
<sequence length="297" mass="33507">MVRNIFNFIRRFPRSAKQRNLITKTLIFILTLYCGVEMVSGQEIVGDTVPNPANTAVELSAPASQDMPEAAAQAYRSQNYKESIALYEELIAQGMADDKVSAQLYYNLGNAYFRDNQLGKAILCYERALLLDPGDGDIRHNLRFAQNRTVDRIDTAANLFLTNWFRGIRNVFSSNQWAITGIILFILFLACVAVYLFIRLLWARKTAFYTGIVILLLMIGANIFAFSQKSERTRKDSAIVMVGAAAVNASPDTNSNQLFELHEGTKVKIRNRDGNWFEIQISDGSIGWIRQQDVDVI</sequence>
<feature type="repeat" description="TPR" evidence="1">
    <location>
        <begin position="102"/>
        <end position="135"/>
    </location>
</feature>
<dbReference type="SMART" id="SM00287">
    <property type="entry name" value="SH3b"/>
    <property type="match status" value="1"/>
</dbReference>
<gene>
    <name evidence="4" type="ORF">PSM36_3345</name>
</gene>
<dbReference type="InterPro" id="IPR011990">
    <property type="entry name" value="TPR-like_helical_dom_sf"/>
</dbReference>
<feature type="domain" description="SH3b" evidence="3">
    <location>
        <begin position="235"/>
        <end position="297"/>
    </location>
</feature>
<dbReference type="AlphaFoldDB" id="A0A1R3T4I2"/>
<dbReference type="PROSITE" id="PS50293">
    <property type="entry name" value="TPR_REGION"/>
    <property type="match status" value="1"/>
</dbReference>
<dbReference type="InterPro" id="IPR019734">
    <property type="entry name" value="TPR_rpt"/>
</dbReference>
<dbReference type="Gene3D" id="2.30.30.40">
    <property type="entry name" value="SH3 Domains"/>
    <property type="match status" value="1"/>
</dbReference>
<keyword evidence="5" id="KW-1185">Reference proteome</keyword>
<dbReference type="PROSITE" id="PS50005">
    <property type="entry name" value="TPR"/>
    <property type="match status" value="1"/>
</dbReference>
<feature type="transmembrane region" description="Helical" evidence="2">
    <location>
        <begin position="207"/>
        <end position="226"/>
    </location>
</feature>
<dbReference type="SMART" id="SM00028">
    <property type="entry name" value="TPR"/>
    <property type="match status" value="1"/>
</dbReference>
<dbReference type="KEGG" id="psac:PSM36_3345"/>
<dbReference type="PROSITE" id="PS51781">
    <property type="entry name" value="SH3B"/>
    <property type="match status" value="1"/>
</dbReference>
<keyword evidence="2" id="KW-0472">Membrane</keyword>
<dbReference type="Pfam" id="PF08239">
    <property type="entry name" value="SH3_3"/>
    <property type="match status" value="1"/>
</dbReference>
<name>A0A1R3T4I2_9BACT</name>
<keyword evidence="2" id="KW-1133">Transmembrane helix</keyword>
<evidence type="ECO:0000259" key="3">
    <source>
        <dbReference type="PROSITE" id="PS51781"/>
    </source>
</evidence>
<keyword evidence="1" id="KW-0802">TPR repeat</keyword>
<proteinExistence type="predicted"/>
<dbReference type="Pfam" id="PF00515">
    <property type="entry name" value="TPR_1"/>
    <property type="match status" value="1"/>
</dbReference>
<dbReference type="Gene3D" id="1.25.40.10">
    <property type="entry name" value="Tetratricopeptide repeat domain"/>
    <property type="match status" value="1"/>
</dbReference>